<dbReference type="InterPro" id="IPR002083">
    <property type="entry name" value="MATH/TRAF_dom"/>
</dbReference>
<evidence type="ECO:0000259" key="3">
    <source>
        <dbReference type="PROSITE" id="PS50097"/>
    </source>
</evidence>
<proteinExistence type="inferred from homology"/>
<dbReference type="InterPro" id="IPR000210">
    <property type="entry name" value="BTB/POZ_dom"/>
</dbReference>
<evidence type="ECO:0000256" key="1">
    <source>
        <dbReference type="ARBA" id="ARBA00004906"/>
    </source>
</evidence>
<keyword evidence="5" id="KW-1185">Reference proteome</keyword>
<dbReference type="CDD" id="cd00121">
    <property type="entry name" value="MATH"/>
    <property type="match status" value="1"/>
</dbReference>
<dbReference type="Pfam" id="PF24570">
    <property type="entry name" value="BACK_BPM_SPOP"/>
    <property type="match status" value="1"/>
</dbReference>
<comment type="similarity">
    <text evidence="2">Belongs to the Tdpoz family.</text>
</comment>
<accession>A0AAD8R3I9</accession>
<comment type="pathway">
    <text evidence="1">Protein modification; protein ubiquitination.</text>
</comment>
<dbReference type="Pfam" id="PF00651">
    <property type="entry name" value="BTB"/>
    <property type="match status" value="1"/>
</dbReference>
<feature type="domain" description="BTB" evidence="3">
    <location>
        <begin position="188"/>
        <end position="254"/>
    </location>
</feature>
<reference evidence="4" key="1">
    <citation type="submission" date="2023-07" db="EMBL/GenBank/DDBJ databases">
        <title>A chromosome-level genome assembly of Lolium multiflorum.</title>
        <authorList>
            <person name="Chen Y."/>
            <person name="Copetti D."/>
            <person name="Kolliker R."/>
            <person name="Studer B."/>
        </authorList>
    </citation>
    <scope>NUCLEOTIDE SEQUENCE</scope>
    <source>
        <strain evidence="4">02402/16</strain>
        <tissue evidence="4">Leaf</tissue>
    </source>
</reference>
<evidence type="ECO:0000313" key="4">
    <source>
        <dbReference type="EMBL" id="KAK1614198.1"/>
    </source>
</evidence>
<gene>
    <name evidence="4" type="ORF">QYE76_019715</name>
</gene>
<dbReference type="InterPro" id="IPR045005">
    <property type="entry name" value="BPM1-6"/>
</dbReference>
<dbReference type="Gene3D" id="1.25.40.420">
    <property type="match status" value="1"/>
</dbReference>
<name>A0AAD8R3I9_LOLMU</name>
<protein>
    <recommendedName>
        <fullName evidence="3">BTB domain-containing protein</fullName>
    </recommendedName>
</protein>
<dbReference type="Gene3D" id="2.60.210.10">
    <property type="entry name" value="Apoptosis, Tumor Necrosis Factor Receptor Associated Protein 2, Chain A"/>
    <property type="match status" value="1"/>
</dbReference>
<dbReference type="SUPFAM" id="SSF54695">
    <property type="entry name" value="POZ domain"/>
    <property type="match status" value="1"/>
</dbReference>
<evidence type="ECO:0000256" key="2">
    <source>
        <dbReference type="ARBA" id="ARBA00010846"/>
    </source>
</evidence>
<dbReference type="InterPro" id="IPR011333">
    <property type="entry name" value="SKP1/BTB/POZ_sf"/>
</dbReference>
<organism evidence="4 5">
    <name type="scientific">Lolium multiflorum</name>
    <name type="common">Italian ryegrass</name>
    <name type="synonym">Lolium perenne subsp. multiflorum</name>
    <dbReference type="NCBI Taxonomy" id="4521"/>
    <lineage>
        <taxon>Eukaryota</taxon>
        <taxon>Viridiplantae</taxon>
        <taxon>Streptophyta</taxon>
        <taxon>Embryophyta</taxon>
        <taxon>Tracheophyta</taxon>
        <taxon>Spermatophyta</taxon>
        <taxon>Magnoliopsida</taxon>
        <taxon>Liliopsida</taxon>
        <taxon>Poales</taxon>
        <taxon>Poaceae</taxon>
        <taxon>BOP clade</taxon>
        <taxon>Pooideae</taxon>
        <taxon>Poodae</taxon>
        <taxon>Poeae</taxon>
        <taxon>Poeae Chloroplast Group 2 (Poeae type)</taxon>
        <taxon>Loliodinae</taxon>
        <taxon>Loliinae</taxon>
        <taxon>Lolium</taxon>
    </lineage>
</organism>
<dbReference type="InterPro" id="IPR008974">
    <property type="entry name" value="TRAF-like"/>
</dbReference>
<dbReference type="GO" id="GO:0016567">
    <property type="term" value="P:protein ubiquitination"/>
    <property type="evidence" value="ECO:0007669"/>
    <property type="project" value="InterPro"/>
</dbReference>
<dbReference type="InterPro" id="IPR056423">
    <property type="entry name" value="BACK_BPM_SPOP"/>
</dbReference>
<dbReference type="Gene3D" id="3.30.710.10">
    <property type="entry name" value="Potassium Channel Kv1.1, Chain A"/>
    <property type="match status" value="1"/>
</dbReference>
<evidence type="ECO:0000313" key="5">
    <source>
        <dbReference type="Proteomes" id="UP001231189"/>
    </source>
</evidence>
<dbReference type="EMBL" id="JAUUTY010000006">
    <property type="protein sequence ID" value="KAK1614198.1"/>
    <property type="molecule type" value="Genomic_DNA"/>
</dbReference>
<dbReference type="PROSITE" id="PS50097">
    <property type="entry name" value="BTB"/>
    <property type="match status" value="1"/>
</dbReference>
<dbReference type="Proteomes" id="UP001231189">
    <property type="component" value="Unassembled WGS sequence"/>
</dbReference>
<comment type="caution">
    <text evidence="4">The sequence shown here is derived from an EMBL/GenBank/DDBJ whole genome shotgun (WGS) entry which is preliminary data.</text>
</comment>
<dbReference type="SMART" id="SM00225">
    <property type="entry name" value="BTB"/>
    <property type="match status" value="1"/>
</dbReference>
<sequence length="357" mass="39801">MSTSASSSTIVVGTVNRCHLLKIDSYSRTRDLLPCGTCATSRDFRVGNYTAHIQYYPNIYYVSLKLILDVGTSVLHHKRGQVQFSVLDQAGKPVSEYTETTTIDFTLNQDSFTFFWRRSPCFTFSANLIKGEKWEKWVLLNGDCFTIRCDITLMEAPSATTPVEPDAVAPPSDLHRHLGGLLLGGEGADVKFQVGEESFHAHRCVLAARSSVFKAEFFGPMAMEEHTVKGVVHVDGVEAQVFKAFLHFVYTDTLPDISKEEEIWMAQHLLVVADRYDTERLKRVCEDKLLKSIDVNSATTTLALAEQHHYYGLKEACLDFLELPGNLKAVVASDGFDHLATSCPAVLREIIAKLAEL</sequence>
<dbReference type="PANTHER" id="PTHR26379">
    <property type="entry name" value="BTB/POZ AND MATH DOMAIN-CONTAINING PROTEIN 1"/>
    <property type="match status" value="1"/>
</dbReference>
<dbReference type="Pfam" id="PF22486">
    <property type="entry name" value="MATH_2"/>
    <property type="match status" value="1"/>
</dbReference>
<dbReference type="SUPFAM" id="SSF49599">
    <property type="entry name" value="TRAF domain-like"/>
    <property type="match status" value="1"/>
</dbReference>
<dbReference type="AlphaFoldDB" id="A0AAD8R3I9"/>
<dbReference type="PANTHER" id="PTHR26379:SF215">
    <property type="entry name" value="BTB DOMAIN-CONTAINING PROTEIN"/>
    <property type="match status" value="1"/>
</dbReference>